<dbReference type="PROSITE" id="PS00894">
    <property type="entry name" value="HTH_DEOR_1"/>
    <property type="match status" value="1"/>
</dbReference>
<dbReference type="AlphaFoldDB" id="A0A285AWZ0"/>
<dbReference type="EMBL" id="FZTC01000010">
    <property type="protein sequence ID" value="SNU33156.1"/>
    <property type="molecule type" value="Genomic_DNA"/>
</dbReference>
<evidence type="ECO:0000313" key="6">
    <source>
        <dbReference type="EMBL" id="SNU33156.1"/>
    </source>
</evidence>
<reference evidence="7" key="1">
    <citation type="submission" date="2017-08" db="EMBL/GenBank/DDBJ databases">
        <authorList>
            <person name="Brisse S."/>
        </authorList>
    </citation>
    <scope>NUCLEOTIDE SEQUENCE [LARGE SCALE GENOMIC DNA]</scope>
    <source>
        <strain evidence="7">06D021</strain>
    </source>
</reference>
<protein>
    <submittedName>
        <fullName evidence="6">Putative transcriptional regulator/PTS system, IIA component</fullName>
    </submittedName>
</protein>
<dbReference type="SUPFAM" id="SSF55804">
    <property type="entry name" value="Phoshotransferase/anion transport protein"/>
    <property type="match status" value="1"/>
</dbReference>
<dbReference type="GO" id="GO:0008982">
    <property type="term" value="F:protein-N(PI)-phosphohistidine-sugar phosphotransferase activity"/>
    <property type="evidence" value="ECO:0007669"/>
    <property type="project" value="InterPro"/>
</dbReference>
<dbReference type="RefSeq" id="WP_004137216.1">
    <property type="nucleotide sequence ID" value="NZ_CABGKG010000023.1"/>
</dbReference>
<dbReference type="InterPro" id="IPR007737">
    <property type="entry name" value="Mga_HTH"/>
</dbReference>
<dbReference type="InterPro" id="IPR018356">
    <property type="entry name" value="Tscrpt_reg_HTH_DeoR_CS"/>
</dbReference>
<dbReference type="InterPro" id="IPR050661">
    <property type="entry name" value="BglG_antiterminators"/>
</dbReference>
<evidence type="ECO:0000313" key="7">
    <source>
        <dbReference type="Proteomes" id="UP000220639"/>
    </source>
</evidence>
<evidence type="ECO:0000256" key="1">
    <source>
        <dbReference type="ARBA" id="ARBA00022737"/>
    </source>
</evidence>
<dbReference type="PROSITE" id="PS51372">
    <property type="entry name" value="PRD_2"/>
    <property type="match status" value="1"/>
</dbReference>
<dbReference type="PANTHER" id="PTHR30185:SF13">
    <property type="entry name" value="LICABCH OPERON REGULATOR-RELATED"/>
    <property type="match status" value="1"/>
</dbReference>
<dbReference type="SUPFAM" id="SSF63520">
    <property type="entry name" value="PTS-regulatory domain, PRD"/>
    <property type="match status" value="1"/>
</dbReference>
<keyword evidence="4" id="KW-0010">Activator</keyword>
<evidence type="ECO:0000256" key="4">
    <source>
        <dbReference type="ARBA" id="ARBA00023159"/>
    </source>
</evidence>
<dbReference type="Pfam" id="PF00359">
    <property type="entry name" value="PTS_EIIA_2"/>
    <property type="match status" value="1"/>
</dbReference>
<keyword evidence="1" id="KW-0677">Repeat</keyword>
<dbReference type="GO" id="GO:0009401">
    <property type="term" value="P:phosphoenolpyruvate-dependent sugar phosphotransferase system"/>
    <property type="evidence" value="ECO:0007669"/>
    <property type="project" value="InterPro"/>
</dbReference>
<proteinExistence type="predicted"/>
<dbReference type="Pfam" id="PF08279">
    <property type="entry name" value="HTH_11"/>
    <property type="match status" value="1"/>
</dbReference>
<sequence>MRFPNQRLAQLFTLLQNETLPQEELAQRLSVSTRTVRADITALNALLQHYGAQFTLTRGSGYQLVIHDPSRYQTLEESAPKAQHIPRTAADRSHFLLVRFLTSAFSIKLEDLADAWFVSRATLQGDMVDVRERFQRYQLTLETRPRHGMKLFGSEVSIRACLTDLLWELSQQGPLNPLIGEEAFDASVPALLAGVLQETLTRHHVRLTDAGERFVCLYGAVAVRRVSEGYPLADFSAEDVAQNVRDAARELASTLQQLAGKPLAAAEEEWLCVHLAARQVQDVDPGTISADDDEALVNYILRYINQQYNYNLLDDAQLHADLLTHIKTMITRVRYQIMIPNPLLDNIKQHYPMAWDMTLAAVSSWGKYTPYAISENEIGFLVLHIGVGLERHYNIGYQRQPQVLLVCDTSNAMVRMIEAILQRKYPQLEIAATLSQREYEQRQEVAEDFVISTVRISEKDKPVVTIAPFPTDYQLDQIGKLVLVDRTRPWMLNKYFDEAHFQVIDAPMDRQTLFATLCQQLQREGFVGAEFHDSVVEREAIVSTMLGDGIALPHALGLLAKKTVVYTVIAPHGIAWGDETAHIIFLLAISKSEYEEAMAIYDIFVTFLRERAMARLAVTRSFDEFKAVAMECVSRF</sequence>
<dbReference type="PROSITE" id="PS51094">
    <property type="entry name" value="PTS_EIIA_TYPE_2"/>
    <property type="match status" value="1"/>
</dbReference>
<dbReference type="Proteomes" id="UP000220639">
    <property type="component" value="Unassembled WGS sequence"/>
</dbReference>
<gene>
    <name evidence="6" type="ORF">KOSB73_180107</name>
</gene>
<dbReference type="PROSITE" id="PS51099">
    <property type="entry name" value="PTS_EIIB_TYPE_2"/>
    <property type="match status" value="1"/>
</dbReference>
<dbReference type="InterPro" id="IPR011608">
    <property type="entry name" value="PRD"/>
</dbReference>
<evidence type="ECO:0000256" key="3">
    <source>
        <dbReference type="ARBA" id="ARBA00023125"/>
    </source>
</evidence>
<dbReference type="Gene3D" id="1.10.1790.10">
    <property type="entry name" value="PRD domain"/>
    <property type="match status" value="1"/>
</dbReference>
<dbReference type="InterPro" id="IPR016152">
    <property type="entry name" value="PTrfase/Anion_transptr"/>
</dbReference>
<dbReference type="InterPro" id="IPR013196">
    <property type="entry name" value="HTH_11"/>
</dbReference>
<dbReference type="Gene3D" id="3.40.50.2300">
    <property type="match status" value="1"/>
</dbReference>
<dbReference type="InterPro" id="IPR036390">
    <property type="entry name" value="WH_DNA-bd_sf"/>
</dbReference>
<dbReference type="Gene3D" id="3.40.930.10">
    <property type="entry name" value="Mannitol-specific EII, Chain A"/>
    <property type="match status" value="1"/>
</dbReference>
<keyword evidence="2" id="KW-0805">Transcription regulation</keyword>
<dbReference type="GO" id="GO:0003677">
    <property type="term" value="F:DNA binding"/>
    <property type="evidence" value="ECO:0007669"/>
    <property type="project" value="UniProtKB-KW"/>
</dbReference>
<dbReference type="PROSITE" id="PS00372">
    <property type="entry name" value="PTS_EIIA_TYPE_2_HIS"/>
    <property type="match status" value="1"/>
</dbReference>
<evidence type="ECO:0000256" key="2">
    <source>
        <dbReference type="ARBA" id="ARBA00023015"/>
    </source>
</evidence>
<evidence type="ECO:0000256" key="5">
    <source>
        <dbReference type="ARBA" id="ARBA00023163"/>
    </source>
</evidence>
<dbReference type="Gene3D" id="1.10.10.10">
    <property type="entry name" value="Winged helix-like DNA-binding domain superfamily/Winged helix DNA-binding domain"/>
    <property type="match status" value="1"/>
</dbReference>
<dbReference type="SUPFAM" id="SSF46785">
    <property type="entry name" value="Winged helix' DNA-binding domain"/>
    <property type="match status" value="1"/>
</dbReference>
<dbReference type="InterPro" id="IPR013011">
    <property type="entry name" value="PTS_EIIB_2"/>
</dbReference>
<dbReference type="Pfam" id="PF00874">
    <property type="entry name" value="PRD"/>
    <property type="match status" value="1"/>
</dbReference>
<dbReference type="Pfam" id="PF05043">
    <property type="entry name" value="Mga"/>
    <property type="match status" value="1"/>
</dbReference>
<dbReference type="InterPro" id="IPR036634">
    <property type="entry name" value="PRD_sf"/>
</dbReference>
<dbReference type="InterPro" id="IPR002178">
    <property type="entry name" value="PTS_EIIA_type-2_dom"/>
</dbReference>
<keyword evidence="3" id="KW-0238">DNA-binding</keyword>
<dbReference type="CDD" id="cd00211">
    <property type="entry name" value="PTS_IIA_fru"/>
    <property type="match status" value="1"/>
</dbReference>
<name>A0A285AWZ0_9ENTR</name>
<dbReference type="InterPro" id="IPR036388">
    <property type="entry name" value="WH-like_DNA-bd_sf"/>
</dbReference>
<accession>A0A285AWZ0</accession>
<dbReference type="CDD" id="cd05568">
    <property type="entry name" value="PTS_IIB_bgl_like"/>
    <property type="match status" value="1"/>
</dbReference>
<dbReference type="PANTHER" id="PTHR30185">
    <property type="entry name" value="CRYPTIC BETA-GLUCOSIDE BGL OPERON ANTITERMINATOR"/>
    <property type="match status" value="1"/>
</dbReference>
<dbReference type="GO" id="GO:0003700">
    <property type="term" value="F:DNA-binding transcription factor activity"/>
    <property type="evidence" value="ECO:0007669"/>
    <property type="project" value="InterPro"/>
</dbReference>
<organism evidence="6 7">
    <name type="scientific">Klebsiella grimontii</name>
    <dbReference type="NCBI Taxonomy" id="2058152"/>
    <lineage>
        <taxon>Bacteria</taxon>
        <taxon>Pseudomonadati</taxon>
        <taxon>Pseudomonadota</taxon>
        <taxon>Gammaproteobacteria</taxon>
        <taxon>Enterobacterales</taxon>
        <taxon>Enterobacteriaceae</taxon>
        <taxon>Klebsiella/Raoultella group</taxon>
        <taxon>Klebsiella</taxon>
    </lineage>
</organism>
<keyword evidence="5" id="KW-0804">Transcription</keyword>